<dbReference type="PANTHER" id="PTHR42788:SF13">
    <property type="entry name" value="ALIPHATIC SULFONATES IMPORT ATP-BINDING PROTEIN SSUB"/>
    <property type="match status" value="1"/>
</dbReference>
<evidence type="ECO:0000256" key="8">
    <source>
        <dbReference type="ARBA" id="ARBA00039025"/>
    </source>
</evidence>
<evidence type="ECO:0000256" key="9">
    <source>
        <dbReference type="ARBA" id="ARBA00041133"/>
    </source>
</evidence>
<dbReference type="Gene3D" id="3.40.50.300">
    <property type="entry name" value="P-loop containing nucleotide triphosphate hydrolases"/>
    <property type="match status" value="1"/>
</dbReference>
<keyword evidence="5 13" id="KW-0067">ATP-binding</keyword>
<dbReference type="Pfam" id="PF00005">
    <property type="entry name" value="ABC_tran"/>
    <property type="match status" value="1"/>
</dbReference>
<dbReference type="CDD" id="cd03293">
    <property type="entry name" value="ABC_NrtD_SsuB_transporters"/>
    <property type="match status" value="1"/>
</dbReference>
<dbReference type="GO" id="GO:1901238">
    <property type="term" value="F:ABC-type tungstate transporter activity"/>
    <property type="evidence" value="ECO:0007669"/>
    <property type="project" value="UniProtKB-EC"/>
</dbReference>
<dbReference type="SUPFAM" id="SSF52540">
    <property type="entry name" value="P-loop containing nucleoside triphosphate hydrolases"/>
    <property type="match status" value="1"/>
</dbReference>
<accession>A0A482SY51</accession>
<comment type="subcellular location">
    <subcellularLocation>
        <location evidence="1">Cell membrane</location>
    </subcellularLocation>
</comment>
<evidence type="ECO:0000256" key="1">
    <source>
        <dbReference type="ARBA" id="ARBA00004236"/>
    </source>
</evidence>
<dbReference type="OMA" id="LPWLTCF"/>
<comment type="similarity">
    <text evidence="6">Belongs to the ABC transporter superfamily. Sulfate/tungstate importer (TC 3.A.1.6) family.</text>
</comment>
<evidence type="ECO:0000313" key="14">
    <source>
        <dbReference type="Proteomes" id="UP000294028"/>
    </source>
</evidence>
<evidence type="ECO:0000256" key="6">
    <source>
        <dbReference type="ARBA" id="ARBA00038307"/>
    </source>
</evidence>
<dbReference type="AlphaFoldDB" id="A0A482SY51"/>
<name>A0A482SY51_9EURY</name>
<feature type="domain" description="ABC transporter" evidence="12">
    <location>
        <begin position="12"/>
        <end position="244"/>
    </location>
</feature>
<dbReference type="SMART" id="SM00382">
    <property type="entry name" value="AAA"/>
    <property type="match status" value="1"/>
</dbReference>
<evidence type="ECO:0000313" key="13">
    <source>
        <dbReference type="EMBL" id="RYJ08444.1"/>
    </source>
</evidence>
<keyword evidence="3" id="KW-0500">Molybdenum</keyword>
<evidence type="ECO:0000259" key="12">
    <source>
        <dbReference type="PROSITE" id="PS50893"/>
    </source>
</evidence>
<evidence type="ECO:0000256" key="2">
    <source>
        <dbReference type="ARBA" id="ARBA00022448"/>
    </source>
</evidence>
<dbReference type="InterPro" id="IPR017871">
    <property type="entry name" value="ABC_transporter-like_CS"/>
</dbReference>
<dbReference type="PANTHER" id="PTHR42788">
    <property type="entry name" value="TAURINE IMPORT ATP-BINDING PROTEIN-RELATED"/>
    <property type="match status" value="1"/>
</dbReference>
<dbReference type="PROSITE" id="PS00211">
    <property type="entry name" value="ABC_TRANSPORTER_1"/>
    <property type="match status" value="1"/>
</dbReference>
<keyword evidence="2" id="KW-0813">Transport</keyword>
<dbReference type="GO" id="GO:0005524">
    <property type="term" value="F:ATP binding"/>
    <property type="evidence" value="ECO:0007669"/>
    <property type="project" value="UniProtKB-KW"/>
</dbReference>
<comment type="function">
    <text evidence="11">Part of the ABC transporter complex WtpABC involved in molybdate/tungstate import. Responsible for energy coupling to the transport system.</text>
</comment>
<sequence>MTGTESSSAALISLENVDKRYESTNGSGTDALTNISFSVASGEFVTVVGPSGCGKTTLIRLVGGLESPTSGAVRVDGRTVSGPSPNRAMVFQEHRLFPWLTVRENIAFGLVEAGVPERTRTERTDELLELVGLVEYSDMYPTALSGGMKQRVGLARALAVDPDILLMDEPFGSVDAQTRRTLQGELLDIWRETGKTVLFVTHDVEEAVRLGDRLLVMQNNPGRIRNSLDVDIARPRTGQREELAALETRVLDLLNKSGTRSV</sequence>
<evidence type="ECO:0000256" key="4">
    <source>
        <dbReference type="ARBA" id="ARBA00022741"/>
    </source>
</evidence>
<evidence type="ECO:0000256" key="5">
    <source>
        <dbReference type="ARBA" id="ARBA00022840"/>
    </source>
</evidence>
<evidence type="ECO:0000256" key="3">
    <source>
        <dbReference type="ARBA" id="ARBA00022505"/>
    </source>
</evidence>
<evidence type="ECO:0000256" key="10">
    <source>
        <dbReference type="ARBA" id="ARBA00047936"/>
    </source>
</evidence>
<dbReference type="EMBL" id="RZHH01000003">
    <property type="protein sequence ID" value="RYJ08444.1"/>
    <property type="molecule type" value="Genomic_DNA"/>
</dbReference>
<comment type="subunit">
    <text evidence="7">The complex is composed of two ATP-binding proteins (WtpC), two transmembrane proteins (WtpB) and a solute-binding protein (WtpA).</text>
</comment>
<dbReference type="InterPro" id="IPR003439">
    <property type="entry name" value="ABC_transporter-like_ATP-bd"/>
</dbReference>
<protein>
    <recommendedName>
        <fullName evidence="9">Molybdate/tungstate import ATP-binding protein WtpC</fullName>
        <ecNumber evidence="8">7.3.2.6</ecNumber>
    </recommendedName>
</protein>
<proteinExistence type="inferred from homology"/>
<dbReference type="InterPro" id="IPR050166">
    <property type="entry name" value="ABC_transporter_ATP-bind"/>
</dbReference>
<evidence type="ECO:0000256" key="11">
    <source>
        <dbReference type="ARBA" id="ARBA00057369"/>
    </source>
</evidence>
<dbReference type="GO" id="GO:0016887">
    <property type="term" value="F:ATP hydrolysis activity"/>
    <property type="evidence" value="ECO:0007669"/>
    <property type="project" value="InterPro"/>
</dbReference>
<keyword evidence="4" id="KW-0547">Nucleotide-binding</keyword>
<dbReference type="GeneID" id="9989161"/>
<dbReference type="PROSITE" id="PS50893">
    <property type="entry name" value="ABC_TRANSPORTER_2"/>
    <property type="match status" value="1"/>
</dbReference>
<dbReference type="RefSeq" id="WP_006055988.1">
    <property type="nucleotide sequence ID" value="NZ_RZHH01000003.1"/>
</dbReference>
<organism evidence="13 14">
    <name type="scientific">Halogeometricum borinquense</name>
    <dbReference type="NCBI Taxonomy" id="60847"/>
    <lineage>
        <taxon>Archaea</taxon>
        <taxon>Methanobacteriati</taxon>
        <taxon>Methanobacteriota</taxon>
        <taxon>Stenosarchaea group</taxon>
        <taxon>Halobacteria</taxon>
        <taxon>Halobacteriales</taxon>
        <taxon>Haloferacaceae</taxon>
        <taxon>Halogeometricum</taxon>
    </lineage>
</organism>
<dbReference type="InterPro" id="IPR027417">
    <property type="entry name" value="P-loop_NTPase"/>
</dbReference>
<dbReference type="Proteomes" id="UP000294028">
    <property type="component" value="Unassembled WGS sequence"/>
</dbReference>
<dbReference type="GO" id="GO:0005886">
    <property type="term" value="C:plasma membrane"/>
    <property type="evidence" value="ECO:0007669"/>
    <property type="project" value="UniProtKB-SubCell"/>
</dbReference>
<gene>
    <name evidence="13" type="ORF">ELS19_18110</name>
</gene>
<comment type="catalytic activity">
    <reaction evidence="10">
        <text>tungstate(in) + ATP + H2O = tungstate(out) + ADP + phosphate + H(+)</text>
        <dbReference type="Rhea" id="RHEA:35027"/>
        <dbReference type="ChEBI" id="CHEBI:15377"/>
        <dbReference type="ChEBI" id="CHEBI:15378"/>
        <dbReference type="ChEBI" id="CHEBI:30616"/>
        <dbReference type="ChEBI" id="CHEBI:43474"/>
        <dbReference type="ChEBI" id="CHEBI:46502"/>
        <dbReference type="ChEBI" id="CHEBI:456216"/>
        <dbReference type="EC" id="7.3.2.6"/>
    </reaction>
</comment>
<evidence type="ECO:0000256" key="7">
    <source>
        <dbReference type="ARBA" id="ARBA00038781"/>
    </source>
</evidence>
<comment type="caution">
    <text evidence="13">The sequence shown here is derived from an EMBL/GenBank/DDBJ whole genome shotgun (WGS) entry which is preliminary data.</text>
</comment>
<dbReference type="EC" id="7.3.2.6" evidence="8"/>
<reference evidence="13 14" key="1">
    <citation type="submission" date="2018-12" db="EMBL/GenBank/DDBJ databases">
        <title>Genome analysis provides insights into bioremediation potentialities of Halogeometricum borinquense strain N11.</title>
        <authorList>
            <person name="Najjari A."/>
            <person name="Youssef N."/>
            <person name="Fhoula I."/>
            <person name="Ben Dhia O."/>
            <person name="Mahjoubi M."/>
            <person name="Ouzari H.I."/>
            <person name="Cherif A."/>
        </authorList>
    </citation>
    <scope>NUCLEOTIDE SEQUENCE [LARGE SCALE GENOMIC DNA]</scope>
    <source>
        <strain evidence="13 14">N11</strain>
    </source>
</reference>
<dbReference type="InterPro" id="IPR003593">
    <property type="entry name" value="AAA+_ATPase"/>
</dbReference>
<dbReference type="FunFam" id="3.40.50.300:FF:000425">
    <property type="entry name" value="Probable ABC transporter, ATP-binding subunit"/>
    <property type="match status" value="1"/>
</dbReference>